<accession>J1I217</accession>
<dbReference type="Gene3D" id="1.10.357.10">
    <property type="entry name" value="Tetracycline Repressor, domain 2"/>
    <property type="match status" value="1"/>
</dbReference>
<name>J1I217_9BACT</name>
<dbReference type="InterPro" id="IPR036271">
    <property type="entry name" value="Tet_transcr_reg_TetR-rel_C_sf"/>
</dbReference>
<evidence type="ECO:0000256" key="4">
    <source>
        <dbReference type="ARBA" id="ARBA00023163"/>
    </source>
</evidence>
<sequence>MDELQKILAAADKMFRQYGIRSVTMSDLARELGMSKKTLYVHIKNKQDLIMKVLRLHFDQEKLTCTLVQQEAKNALEEMFLTGREIQKNIQHINPSLMFDLRKYHKAVWGEFDKFRKTFIFNMMKSNMDRGIEEGLYRPDLNAEIVSRLYIGMVELFLDAELFPPDKFSRSSMHRAMMAYHLHGIVSDKGKATLKDYLEQLEQLFSPS</sequence>
<dbReference type="RefSeq" id="WP_002657874.1">
    <property type="nucleotide sequence ID" value="NZ_JH719942.1"/>
</dbReference>
<dbReference type="PANTHER" id="PTHR30055">
    <property type="entry name" value="HTH-TYPE TRANSCRIPTIONAL REGULATOR RUTR"/>
    <property type="match status" value="1"/>
</dbReference>
<dbReference type="AlphaFoldDB" id="J1I217"/>
<proteinExistence type="predicted"/>
<organism evidence="7 8">
    <name type="scientific">Saprospira grandis DSM 2844</name>
    <dbReference type="NCBI Taxonomy" id="694433"/>
    <lineage>
        <taxon>Bacteria</taxon>
        <taxon>Pseudomonadati</taxon>
        <taxon>Bacteroidota</taxon>
        <taxon>Saprospiria</taxon>
        <taxon>Saprospirales</taxon>
        <taxon>Saprospiraceae</taxon>
        <taxon>Saprospira</taxon>
    </lineage>
</organism>
<dbReference type="PROSITE" id="PS50977">
    <property type="entry name" value="HTH_TETR_2"/>
    <property type="match status" value="1"/>
</dbReference>
<dbReference type="SUPFAM" id="SSF48498">
    <property type="entry name" value="Tetracyclin repressor-like, C-terminal domain"/>
    <property type="match status" value="1"/>
</dbReference>
<evidence type="ECO:0000259" key="6">
    <source>
        <dbReference type="PROSITE" id="PS50977"/>
    </source>
</evidence>
<dbReference type="EMBL" id="JH719942">
    <property type="protein sequence ID" value="EJF52715.1"/>
    <property type="molecule type" value="Genomic_DNA"/>
</dbReference>
<dbReference type="PRINTS" id="PR00455">
    <property type="entry name" value="HTHTETR"/>
</dbReference>
<evidence type="ECO:0000256" key="3">
    <source>
        <dbReference type="ARBA" id="ARBA00023125"/>
    </source>
</evidence>
<dbReference type="GO" id="GO:0000976">
    <property type="term" value="F:transcription cis-regulatory region binding"/>
    <property type="evidence" value="ECO:0007669"/>
    <property type="project" value="TreeGrafter"/>
</dbReference>
<reference evidence="8" key="1">
    <citation type="journal article" date="2012" name="Stand. Genomic Sci.">
        <title>Permanent draft genome sequence of the gliding predator Saprospira grandis strain Sa g1 (= HR1).</title>
        <authorList>
            <person name="Mavromatis K."/>
            <person name="Chertkov O."/>
            <person name="Lapidus A."/>
            <person name="Nolan M."/>
            <person name="Lucas S."/>
            <person name="Tice H."/>
            <person name="Del Rio T.G."/>
            <person name="Cheng J.F."/>
            <person name="Han C."/>
            <person name="Tapia R."/>
            <person name="Bruce D."/>
            <person name="Goodwin L.A."/>
            <person name="Pitluck S."/>
            <person name="Huntemann M."/>
            <person name="Liolios K."/>
            <person name="Pagani I."/>
            <person name="Ivanova N."/>
            <person name="Mikhailova N."/>
            <person name="Pati A."/>
            <person name="Chen A."/>
            <person name="Palaniappan K."/>
            <person name="Land M."/>
            <person name="Brambilla E.M."/>
            <person name="Rohde M."/>
            <person name="Spring S."/>
            <person name="Goker M."/>
            <person name="Detter J.C."/>
            <person name="Bristow J."/>
            <person name="Eisen J.A."/>
            <person name="Markowitz V."/>
            <person name="Hugenholtz P."/>
            <person name="Kyrpides N.C."/>
            <person name="Klenk H.P."/>
            <person name="Woyke T."/>
        </authorList>
    </citation>
    <scope>NUCLEOTIDE SEQUENCE [LARGE SCALE GENOMIC DNA]</scope>
    <source>
        <strain evidence="8">DSM 2844</strain>
    </source>
</reference>
<evidence type="ECO:0000256" key="5">
    <source>
        <dbReference type="PROSITE-ProRule" id="PRU00335"/>
    </source>
</evidence>
<dbReference type="InterPro" id="IPR050109">
    <property type="entry name" value="HTH-type_TetR-like_transc_reg"/>
</dbReference>
<dbReference type="InterPro" id="IPR001647">
    <property type="entry name" value="HTH_TetR"/>
</dbReference>
<dbReference type="GO" id="GO:0003700">
    <property type="term" value="F:DNA-binding transcription factor activity"/>
    <property type="evidence" value="ECO:0007669"/>
    <property type="project" value="TreeGrafter"/>
</dbReference>
<gene>
    <name evidence="7" type="ORF">SapgrDRAFT_0986</name>
</gene>
<dbReference type="Pfam" id="PF00440">
    <property type="entry name" value="TetR_N"/>
    <property type="match status" value="1"/>
</dbReference>
<keyword evidence="3 5" id="KW-0238">DNA-binding</keyword>
<keyword evidence="4" id="KW-0804">Transcription</keyword>
<evidence type="ECO:0000256" key="2">
    <source>
        <dbReference type="ARBA" id="ARBA00023015"/>
    </source>
</evidence>
<dbReference type="SUPFAM" id="SSF46689">
    <property type="entry name" value="Homeodomain-like"/>
    <property type="match status" value="1"/>
</dbReference>
<dbReference type="Proteomes" id="UP000005113">
    <property type="component" value="Unassembled WGS sequence"/>
</dbReference>
<feature type="domain" description="HTH tetR-type" evidence="6">
    <location>
        <begin position="1"/>
        <end position="61"/>
    </location>
</feature>
<dbReference type="HOGENOM" id="CLU_069356_30_0_10"/>
<protein>
    <submittedName>
        <fullName evidence="7">Transcriptional regulator</fullName>
    </submittedName>
</protein>
<evidence type="ECO:0000313" key="8">
    <source>
        <dbReference type="Proteomes" id="UP000005113"/>
    </source>
</evidence>
<evidence type="ECO:0000313" key="7">
    <source>
        <dbReference type="EMBL" id="EJF52715.1"/>
    </source>
</evidence>
<dbReference type="PANTHER" id="PTHR30055:SF175">
    <property type="entry name" value="HTH-TYPE TRANSCRIPTIONAL REPRESSOR KSTR2"/>
    <property type="match status" value="1"/>
</dbReference>
<keyword evidence="1" id="KW-0678">Repressor</keyword>
<keyword evidence="2" id="KW-0805">Transcription regulation</keyword>
<dbReference type="Gene3D" id="1.10.10.60">
    <property type="entry name" value="Homeodomain-like"/>
    <property type="match status" value="1"/>
</dbReference>
<evidence type="ECO:0000256" key="1">
    <source>
        <dbReference type="ARBA" id="ARBA00022491"/>
    </source>
</evidence>
<feature type="DNA-binding region" description="H-T-H motif" evidence="5">
    <location>
        <begin position="24"/>
        <end position="43"/>
    </location>
</feature>
<dbReference type="InterPro" id="IPR009057">
    <property type="entry name" value="Homeodomain-like_sf"/>
</dbReference>